<dbReference type="EMBL" id="CP000544">
    <property type="protein sequence ID" value="ABM60834.1"/>
    <property type="molecule type" value="Genomic_DNA"/>
</dbReference>
<dbReference type="OrthoDB" id="5298512at2"/>
<accession>A1WT22</accession>
<sequence length="226" mass="24437">MSEEQHRDRLAEQLSALVDDELPREQRAFLMRRLDHDAEARGRLARYFLMRDALQRNLPPQPSTDLVERVRAELASEPAYDARRDAARQAASRDWRRPAFGGLIAASVAAMTVFWWQGGAPPGAGTEPTAGGGEPSTEVAESPAGGERAVGGTTVRPVTLGDSGGLPWPGTDRATAGTSGESAVEPVPDAMPSRLHRFMIDHAEQAESDYPGSMLHQVRVPQHGDP</sequence>
<dbReference type="STRING" id="349124.Hhal_0039"/>
<dbReference type="InterPro" id="IPR036147">
    <property type="entry name" value="Anti-sigma_E_RseA_N_sf"/>
</dbReference>
<organism evidence="3 4">
    <name type="scientific">Halorhodospira halophila (strain DSM 244 / SL1)</name>
    <name type="common">Ectothiorhodospira halophila (strain DSM 244 / SL1)</name>
    <dbReference type="NCBI Taxonomy" id="349124"/>
    <lineage>
        <taxon>Bacteria</taxon>
        <taxon>Pseudomonadati</taxon>
        <taxon>Pseudomonadota</taxon>
        <taxon>Gammaproteobacteria</taxon>
        <taxon>Chromatiales</taxon>
        <taxon>Ectothiorhodospiraceae</taxon>
        <taxon>Halorhodospira</taxon>
    </lineage>
</organism>
<protein>
    <submittedName>
        <fullName evidence="3">Anti sigma-E protein, RseA</fullName>
    </submittedName>
</protein>
<name>A1WT22_HALHL</name>
<reference evidence="4" key="1">
    <citation type="submission" date="2006-12" db="EMBL/GenBank/DDBJ databases">
        <title>Complete sequence of Halorhodospira halophila SL1.</title>
        <authorList>
            <consortium name="US DOE Joint Genome Institute"/>
            <person name="Copeland A."/>
            <person name="Lucas S."/>
            <person name="Lapidus A."/>
            <person name="Barry K."/>
            <person name="Detter J.C."/>
            <person name="Glavina del Rio T."/>
            <person name="Hammon N."/>
            <person name="Israni S."/>
            <person name="Dalin E."/>
            <person name="Tice H."/>
            <person name="Pitluck S."/>
            <person name="Saunders E."/>
            <person name="Brettin T."/>
            <person name="Bruce D."/>
            <person name="Han C."/>
            <person name="Tapia R."/>
            <person name="Schmutz J."/>
            <person name="Larimer F."/>
            <person name="Land M."/>
            <person name="Hauser L."/>
            <person name="Kyrpides N."/>
            <person name="Mikhailova N."/>
            <person name="Hoff W."/>
            <person name="Richardson P."/>
        </authorList>
    </citation>
    <scope>NUCLEOTIDE SEQUENCE [LARGE SCALE GENOMIC DNA]</scope>
    <source>
        <strain evidence="4">DSM 244 / SL1</strain>
    </source>
</reference>
<evidence type="ECO:0000256" key="1">
    <source>
        <dbReference type="SAM" id="MobiDB-lite"/>
    </source>
</evidence>
<dbReference type="Gene3D" id="1.10.10.880">
    <property type="entry name" value="Anti sigma-E protein RseA, N-terminal domain"/>
    <property type="match status" value="1"/>
</dbReference>
<dbReference type="Pfam" id="PF03872">
    <property type="entry name" value="RseA_N"/>
    <property type="match status" value="1"/>
</dbReference>
<keyword evidence="4" id="KW-1185">Reference proteome</keyword>
<dbReference type="KEGG" id="hha:Hhal_0039"/>
<dbReference type="InterPro" id="IPR052383">
    <property type="entry name" value="Anti-sigma-E_RseA-like"/>
</dbReference>
<evidence type="ECO:0000259" key="2">
    <source>
        <dbReference type="Pfam" id="PF03872"/>
    </source>
</evidence>
<reference evidence="3 4" key="2">
    <citation type="journal article" date="2013" name="Stand. Genomic Sci.">
        <title>Complete genome sequence of Halorhodospira halophila SL1.</title>
        <authorList>
            <person name="Challacombe J.F."/>
            <person name="Majid S."/>
            <person name="Deole R."/>
            <person name="Brettin T.S."/>
            <person name="Bruce D."/>
            <person name="Delano S.F."/>
            <person name="Detter J.C."/>
            <person name="Gleasner C.D."/>
            <person name="Han C.S."/>
            <person name="Misra M."/>
            <person name="Reitenga K.G."/>
            <person name="Mikhailova N."/>
            <person name="Woyke T."/>
            <person name="Pitluck S."/>
            <person name="Nolan M."/>
            <person name="Land M.L."/>
            <person name="Saunders E."/>
            <person name="Tapia R."/>
            <person name="Lapidus A."/>
            <person name="Ivanova N."/>
            <person name="Hoff W.D."/>
        </authorList>
    </citation>
    <scope>NUCLEOTIDE SEQUENCE [LARGE SCALE GENOMIC DNA]</scope>
    <source>
        <strain evidence="4">DSM 244 / SL1</strain>
    </source>
</reference>
<dbReference type="Proteomes" id="UP000000647">
    <property type="component" value="Chromosome"/>
</dbReference>
<dbReference type="InterPro" id="IPR005572">
    <property type="entry name" value="Anti-sigma_E_RseA_N"/>
</dbReference>
<dbReference type="PANTHER" id="PTHR38104">
    <property type="match status" value="1"/>
</dbReference>
<dbReference type="HOGENOM" id="CLU_1223321_0_0_6"/>
<feature type="domain" description="Anti sigma-E protein RseA N-terminal" evidence="2">
    <location>
        <begin position="11"/>
        <end position="96"/>
    </location>
</feature>
<evidence type="ECO:0000313" key="3">
    <source>
        <dbReference type="EMBL" id="ABM60834.1"/>
    </source>
</evidence>
<proteinExistence type="predicted"/>
<dbReference type="CDD" id="cd16328">
    <property type="entry name" value="RseA_N"/>
    <property type="match status" value="1"/>
</dbReference>
<feature type="region of interest" description="Disordered" evidence="1">
    <location>
        <begin position="119"/>
        <end position="188"/>
    </location>
</feature>
<evidence type="ECO:0000313" key="4">
    <source>
        <dbReference type="Proteomes" id="UP000000647"/>
    </source>
</evidence>
<dbReference type="PANTHER" id="PTHR38104:SF1">
    <property type="entry name" value="ANTI-SIGMA-E FACTOR RSEA"/>
    <property type="match status" value="1"/>
</dbReference>
<dbReference type="GO" id="GO:0016989">
    <property type="term" value="F:sigma factor antagonist activity"/>
    <property type="evidence" value="ECO:0007669"/>
    <property type="project" value="InterPro"/>
</dbReference>
<dbReference type="RefSeq" id="WP_011812857.1">
    <property type="nucleotide sequence ID" value="NC_008789.1"/>
</dbReference>
<feature type="region of interest" description="Disordered" evidence="1">
    <location>
        <begin position="206"/>
        <end position="226"/>
    </location>
</feature>
<dbReference type="eggNOG" id="COG3073">
    <property type="taxonomic scope" value="Bacteria"/>
</dbReference>
<dbReference type="AlphaFoldDB" id="A1WT22"/>
<gene>
    <name evidence="3" type="ordered locus">Hhal_0039</name>
</gene>
<dbReference type="SUPFAM" id="SSF89069">
    <property type="entry name" value="N-terminal, cytoplasmic domain of anti-sigmaE factor RseA"/>
    <property type="match status" value="1"/>
</dbReference>